<dbReference type="GO" id="GO:0005829">
    <property type="term" value="C:cytosol"/>
    <property type="evidence" value="ECO:0007669"/>
    <property type="project" value="TreeGrafter"/>
</dbReference>
<dbReference type="NCBIfam" id="TIGR01484">
    <property type="entry name" value="HAD-SF-IIB"/>
    <property type="match status" value="1"/>
</dbReference>
<name>I0GV40_SELRL</name>
<dbReference type="HOGENOM" id="CLU_044146_7_0_9"/>
<dbReference type="Pfam" id="PF08282">
    <property type="entry name" value="Hydrolase_3"/>
    <property type="match status" value="1"/>
</dbReference>
<dbReference type="Gene3D" id="3.30.1240.10">
    <property type="match status" value="1"/>
</dbReference>
<dbReference type="SFLD" id="SFLDG01140">
    <property type="entry name" value="C2.B:_Phosphomannomutase_and_P"/>
    <property type="match status" value="1"/>
</dbReference>
<dbReference type="PANTHER" id="PTHR10000:SF25">
    <property type="entry name" value="PHOSPHATASE YKRA-RELATED"/>
    <property type="match status" value="1"/>
</dbReference>
<dbReference type="GO" id="GO:0000287">
    <property type="term" value="F:magnesium ion binding"/>
    <property type="evidence" value="ECO:0007669"/>
    <property type="project" value="TreeGrafter"/>
</dbReference>
<proteinExistence type="predicted"/>
<evidence type="ECO:0000313" key="1">
    <source>
        <dbReference type="EMBL" id="BAL84627.1"/>
    </source>
</evidence>
<dbReference type="PROSITE" id="PS01228">
    <property type="entry name" value="COF_1"/>
    <property type="match status" value="1"/>
</dbReference>
<dbReference type="NCBIfam" id="TIGR00099">
    <property type="entry name" value="Cof-subfamily"/>
    <property type="match status" value="1"/>
</dbReference>
<organism evidence="1 2">
    <name type="scientific">Selenomonas ruminantium subsp. lactilytica (strain NBRC 103574 / TAM6421)</name>
    <dbReference type="NCBI Taxonomy" id="927704"/>
    <lineage>
        <taxon>Bacteria</taxon>
        <taxon>Bacillati</taxon>
        <taxon>Bacillota</taxon>
        <taxon>Negativicutes</taxon>
        <taxon>Selenomonadales</taxon>
        <taxon>Selenomonadaceae</taxon>
        <taxon>Selenomonas</taxon>
    </lineage>
</organism>
<geneLocation type="plasmid" evidence="1 2">
    <name>pSRC2</name>
</geneLocation>
<dbReference type="Proteomes" id="UP000007887">
    <property type="component" value="Plasmid pSRC2"/>
</dbReference>
<dbReference type="InterPro" id="IPR006379">
    <property type="entry name" value="HAD-SF_hydro_IIB"/>
</dbReference>
<keyword evidence="1" id="KW-0378">Hydrolase</keyword>
<evidence type="ECO:0000313" key="2">
    <source>
        <dbReference type="Proteomes" id="UP000007887"/>
    </source>
</evidence>
<dbReference type="KEGG" id="sri:SELR_pSRC200930"/>
<dbReference type="InterPro" id="IPR036412">
    <property type="entry name" value="HAD-like_sf"/>
</dbReference>
<dbReference type="InterPro" id="IPR023214">
    <property type="entry name" value="HAD_sf"/>
</dbReference>
<protein>
    <submittedName>
        <fullName evidence="1">Putative HAD hydrolase</fullName>
    </submittedName>
</protein>
<dbReference type="AlphaFoldDB" id="I0GV40"/>
<dbReference type="GO" id="GO:0016791">
    <property type="term" value="F:phosphatase activity"/>
    <property type="evidence" value="ECO:0007669"/>
    <property type="project" value="TreeGrafter"/>
</dbReference>
<accession>I0GV40</accession>
<gene>
    <name evidence="1" type="ordered locus">SELR_pSRC200930</name>
</gene>
<dbReference type="PANTHER" id="PTHR10000">
    <property type="entry name" value="PHOSPHOSERINE PHOSPHATASE"/>
    <property type="match status" value="1"/>
</dbReference>
<dbReference type="EMBL" id="AP012293">
    <property type="protein sequence ID" value="BAL84627.1"/>
    <property type="molecule type" value="Genomic_DNA"/>
</dbReference>
<dbReference type="PROSITE" id="PS01229">
    <property type="entry name" value="COF_2"/>
    <property type="match status" value="1"/>
</dbReference>
<dbReference type="PATRIC" id="fig|927704.6.peg.3288"/>
<reference evidence="1 2" key="1">
    <citation type="submission" date="2011-10" db="EMBL/GenBank/DDBJ databases">
        <title>Whole genome sequence of Selenomonas ruminantium subsp. lactilytica TAM6421.</title>
        <authorList>
            <person name="Oguchi A."/>
            <person name="Ankai A."/>
            <person name="Kaneko J."/>
            <person name="Yamada-Narita S."/>
            <person name="Fukui S."/>
            <person name="Takahashi M."/>
            <person name="Onodera T."/>
            <person name="Kojima S."/>
            <person name="Fushimi T."/>
            <person name="Abe N."/>
            <person name="Kamio Y."/>
            <person name="Yamazaki S."/>
            <person name="Fujita N."/>
        </authorList>
    </citation>
    <scope>NUCLEOTIDE SEQUENCE [LARGE SCALE GENOMIC DNA]</scope>
    <source>
        <strain evidence="2">NBRC 103574 / TAM6421</strain>
        <plasmid evidence="1 2">pSRC2</plasmid>
    </source>
</reference>
<dbReference type="SUPFAM" id="SSF56784">
    <property type="entry name" value="HAD-like"/>
    <property type="match status" value="1"/>
</dbReference>
<keyword evidence="1" id="KW-0614">Plasmid</keyword>
<dbReference type="SFLD" id="SFLDS00003">
    <property type="entry name" value="Haloacid_Dehalogenase"/>
    <property type="match status" value="1"/>
</dbReference>
<dbReference type="InterPro" id="IPR000150">
    <property type="entry name" value="Cof"/>
</dbReference>
<sequence>MCNMNSVRNSALPVKIAFFDIDGTLLSLGVREPSAKIVYTLKELQRNGVILCMATGRGVLARPKLKGIHFDAYITFNGSYCFTDEELIHSCPIPKSDVLQILENTKRMGRAVVISNDKFIVANGMDEDLKTYFSFGGENIAIDGDFDKKCKDDIYQMMVSCVSSEYEEILRGTKGISVTAWWDRAADLIPAESGKGKAVKNILDYFGFSKQEAIAFGDGRNDIEMLRAVGTGIAMGNAGDEVKAIADTECKSVEDDGIYYYCVEKGLIELSQA</sequence>
<dbReference type="Gene3D" id="3.40.50.1000">
    <property type="entry name" value="HAD superfamily/HAD-like"/>
    <property type="match status" value="1"/>
</dbReference>